<dbReference type="AlphaFoldDB" id="A0A0D6N7R5"/>
<dbReference type="RefSeq" id="WP_048839643.1">
    <property type="nucleotide sequence ID" value="NZ_BAMV01000044.1"/>
</dbReference>
<dbReference type="Proteomes" id="UP000321891">
    <property type="component" value="Unassembled WGS sequence"/>
</dbReference>
<dbReference type="EMBL" id="BJVU01000016">
    <property type="protein sequence ID" value="GEL59902.1"/>
    <property type="molecule type" value="Genomic_DNA"/>
</dbReference>
<name>A0A0D6N7R5_9PROT</name>
<sequence>MGWITTSRRRQIRTKGRQMILEHSGIKVPLLAYAPPPTAADIQSGVAQASFVAEIQADEVQVAGITPAASMEIVDGSKFYTLTDAIPIYDRQTICGWRLIAAGGQ</sequence>
<dbReference type="STRING" id="1231339.Abci_046_036"/>
<evidence type="ECO:0008006" key="5">
    <source>
        <dbReference type="Google" id="ProtNLM"/>
    </source>
</evidence>
<accession>A0A6N3SS25</accession>
<reference evidence="1 3" key="1">
    <citation type="submission" date="2012-11" db="EMBL/GenBank/DDBJ databases">
        <title>Whole genome sequence of Acetobacter cibinongensis 4H-1.</title>
        <authorList>
            <person name="Azuma Y."/>
            <person name="Higashiura N."/>
            <person name="Hirakawa H."/>
            <person name="Matsushita K."/>
        </authorList>
    </citation>
    <scope>NUCLEOTIDE SEQUENCE [LARGE SCALE GENOMIC DNA]</scope>
    <source>
        <strain evidence="1 3">4H-1</strain>
    </source>
</reference>
<evidence type="ECO:0000313" key="4">
    <source>
        <dbReference type="Proteomes" id="UP000321891"/>
    </source>
</evidence>
<evidence type="ECO:0000313" key="2">
    <source>
        <dbReference type="EMBL" id="GEL59902.1"/>
    </source>
</evidence>
<dbReference type="Proteomes" id="UP000032671">
    <property type="component" value="Unassembled WGS sequence"/>
</dbReference>
<comment type="caution">
    <text evidence="1">The sequence shown here is derived from an EMBL/GenBank/DDBJ whole genome shotgun (WGS) entry which is preliminary data.</text>
</comment>
<reference evidence="2 4" key="2">
    <citation type="submission" date="2019-07" db="EMBL/GenBank/DDBJ databases">
        <title>Whole genome shotgun sequence of Acetobacter cibinongensis NBRC 16605.</title>
        <authorList>
            <person name="Hosoyama A."/>
            <person name="Uohara A."/>
            <person name="Ohji S."/>
            <person name="Ichikawa N."/>
        </authorList>
    </citation>
    <scope>NUCLEOTIDE SEQUENCE [LARGE SCALE GENOMIC DNA]</scope>
    <source>
        <strain evidence="2 4">NBRC 16605</strain>
    </source>
</reference>
<protein>
    <recommendedName>
        <fullName evidence="5">Phage protein</fullName>
    </recommendedName>
</protein>
<proteinExistence type="predicted"/>
<accession>A0A0D6N7R5</accession>
<organism evidence="1 3">
    <name type="scientific">Acetobacter cibinongensis</name>
    <dbReference type="NCBI Taxonomy" id="146475"/>
    <lineage>
        <taxon>Bacteria</taxon>
        <taxon>Pseudomonadati</taxon>
        <taxon>Pseudomonadota</taxon>
        <taxon>Alphaproteobacteria</taxon>
        <taxon>Acetobacterales</taxon>
        <taxon>Acetobacteraceae</taxon>
        <taxon>Acetobacter</taxon>
    </lineage>
</organism>
<evidence type="ECO:0000313" key="1">
    <source>
        <dbReference type="EMBL" id="GAN61603.1"/>
    </source>
</evidence>
<gene>
    <name evidence="1" type="ORF">Abci_046_036</name>
    <name evidence="2" type="ORF">ACI01nite_25040</name>
</gene>
<keyword evidence="4" id="KW-1185">Reference proteome</keyword>
<evidence type="ECO:0000313" key="3">
    <source>
        <dbReference type="Proteomes" id="UP000032671"/>
    </source>
</evidence>
<dbReference type="EMBL" id="BAMV01000044">
    <property type="protein sequence ID" value="GAN61603.1"/>
    <property type="molecule type" value="Genomic_DNA"/>
</dbReference>